<keyword evidence="1" id="KW-1133">Transmembrane helix</keyword>
<dbReference type="AlphaFoldDB" id="A0A3M2L9J7"/>
<dbReference type="EMBL" id="RFFH01000003">
    <property type="protein sequence ID" value="RMI33726.1"/>
    <property type="molecule type" value="Genomic_DNA"/>
</dbReference>
<dbReference type="OrthoDB" id="102112at2"/>
<accession>A0A3M2L9J7</accession>
<dbReference type="Proteomes" id="UP000279275">
    <property type="component" value="Unassembled WGS sequence"/>
</dbReference>
<feature type="transmembrane region" description="Helical" evidence="1">
    <location>
        <begin position="122"/>
        <end position="142"/>
    </location>
</feature>
<feature type="transmembrane region" description="Helical" evidence="1">
    <location>
        <begin position="21"/>
        <end position="44"/>
    </location>
</feature>
<keyword evidence="1" id="KW-0812">Transmembrane</keyword>
<evidence type="ECO:0000313" key="3">
    <source>
        <dbReference type="Proteomes" id="UP000279275"/>
    </source>
</evidence>
<evidence type="ECO:0000256" key="1">
    <source>
        <dbReference type="SAM" id="Phobius"/>
    </source>
</evidence>
<keyword evidence="3" id="KW-1185">Reference proteome</keyword>
<comment type="caution">
    <text evidence="2">The sequence shown here is derived from an EMBL/GenBank/DDBJ whole genome shotgun (WGS) entry which is preliminary data.</text>
</comment>
<gene>
    <name evidence="2" type="ORF">EBN03_10990</name>
</gene>
<sequence>MQPESATDSGWQPATRILFRFGLVYLTLFCLLYPQITYAFAGWFQHVLPERAVLWQLDLFAPVYRWIGRHVFGVDAVVHESGSGDQTVFWVLLFFVLVTALLVTAVWSVLDRRRTEYRVLAGWFLLFVRLCLAGQLVLYGMAKAIPVQMPRPALSTLLEPYGNFTPAAVLWSQVGSSQPYEILLGAAELVAGLLLFVPRTALLGTMLGVVSLAQVFVLNLTFDVPVKVLSGHLLLLGLVLLAPEARRLLNVLLLEGSAGPSTTPNPFRTVMSRRRATLAQAALALWVTLSFAVLDWHDYREATARPPLYGIWVVTGYERDGRPVPPGTDPDRWQKLIIDTAGALTYQRADGSLETTEATVDSTAHRLNLPGPDPQGTFDFRQPDPHRLELTGRLDDHPVTMTLNWLDPNSFPQRSRGFHWIQEEPAFR</sequence>
<reference evidence="2 3" key="1">
    <citation type="submission" date="2018-10" db="EMBL/GenBank/DDBJ databases">
        <title>Isolation from cow dung.</title>
        <authorList>
            <person name="Ling L."/>
        </authorList>
    </citation>
    <scope>NUCLEOTIDE SEQUENCE [LARGE SCALE GENOMIC DNA]</scope>
    <source>
        <strain evidence="2 3">NEAU-LL90</strain>
    </source>
</reference>
<evidence type="ECO:0000313" key="2">
    <source>
        <dbReference type="EMBL" id="RMI33726.1"/>
    </source>
</evidence>
<name>A0A3M2L9J7_9NOCA</name>
<protein>
    <submittedName>
        <fullName evidence="2">DoxX family protein</fullName>
    </submittedName>
</protein>
<keyword evidence="1" id="KW-0472">Membrane</keyword>
<organism evidence="2 3">
    <name type="scientific">Nocardia stercoris</name>
    <dbReference type="NCBI Taxonomy" id="2483361"/>
    <lineage>
        <taxon>Bacteria</taxon>
        <taxon>Bacillati</taxon>
        <taxon>Actinomycetota</taxon>
        <taxon>Actinomycetes</taxon>
        <taxon>Mycobacteriales</taxon>
        <taxon>Nocardiaceae</taxon>
        <taxon>Nocardia</taxon>
    </lineage>
</organism>
<feature type="transmembrane region" description="Helical" evidence="1">
    <location>
        <begin position="88"/>
        <end position="110"/>
    </location>
</feature>
<proteinExistence type="predicted"/>